<organism evidence="1 2">
    <name type="scientific">Priestia flexa</name>
    <dbReference type="NCBI Taxonomy" id="86664"/>
    <lineage>
        <taxon>Bacteria</taxon>
        <taxon>Bacillati</taxon>
        <taxon>Bacillota</taxon>
        <taxon>Bacilli</taxon>
        <taxon>Bacillales</taxon>
        <taxon>Bacillaceae</taxon>
        <taxon>Priestia</taxon>
    </lineage>
</organism>
<gene>
    <name evidence="1" type="ORF">RIB56_04900</name>
</gene>
<sequence>MLRFSYHSWVEQTGPELVGPTTSLIPVIIHIEKMMQEGILLSIMKEPNTH</sequence>
<protein>
    <submittedName>
        <fullName evidence="1">Uncharacterized protein</fullName>
    </submittedName>
</protein>
<evidence type="ECO:0000313" key="1">
    <source>
        <dbReference type="EMBL" id="MDW8515465.1"/>
    </source>
</evidence>
<comment type="caution">
    <text evidence="1">The sequence shown here is derived from an EMBL/GenBank/DDBJ whole genome shotgun (WGS) entry which is preliminary data.</text>
</comment>
<dbReference type="Proteomes" id="UP001284771">
    <property type="component" value="Unassembled WGS sequence"/>
</dbReference>
<reference evidence="2" key="1">
    <citation type="submission" date="2023-07" db="EMBL/GenBank/DDBJ databases">
        <title>Draft genomic sequences of Priestia flexa CCM isolated from the soil of an abandoned mine contaminated by free cyanide in the high Andean zone of Tacna, Peru.</title>
        <authorList>
            <person name="Caceda Quiroz C.J."/>
            <person name="Maraza Chooque G.J."/>
            <person name="Fora Quispe G.L."/>
            <person name="Carpio Mamani M."/>
        </authorList>
    </citation>
    <scope>NUCLEOTIDE SEQUENCE [LARGE SCALE GENOMIC DNA]</scope>
    <source>
        <strain evidence="2">CCM</strain>
    </source>
</reference>
<name>A0ABU4J399_9BACI</name>
<dbReference type="EMBL" id="JAWUZT010000009">
    <property type="protein sequence ID" value="MDW8515465.1"/>
    <property type="molecule type" value="Genomic_DNA"/>
</dbReference>
<keyword evidence="2" id="KW-1185">Reference proteome</keyword>
<accession>A0ABU4J399</accession>
<evidence type="ECO:0000313" key="2">
    <source>
        <dbReference type="Proteomes" id="UP001284771"/>
    </source>
</evidence>
<proteinExistence type="predicted"/>
<dbReference type="RefSeq" id="WP_156413438.1">
    <property type="nucleotide sequence ID" value="NZ_CANLXW010000005.1"/>
</dbReference>